<proteinExistence type="predicted"/>
<accession>A0A5B0R296</accession>
<sequence>MNVLAITYKFHITTQVINCSSTFIADHHQSASTEHQMVMTDSVINGDDWLVINGDDRLFTNGVNWSIIDGVNWSIIDGVNWSIIDEDDPSFIDDPAGLLWGTLRHDPTRPKKAAWVRTALPSGPGLGHLKRSIWSDLRFSSPERKGDLPLLQPPNLASTMWWSSPTSNRLG</sequence>
<gene>
    <name evidence="1" type="ORF">PGT21_032574</name>
</gene>
<dbReference type="OrthoDB" id="8947651at2759"/>
<name>A0A5B0R296_PUCGR</name>
<evidence type="ECO:0000313" key="1">
    <source>
        <dbReference type="EMBL" id="KAA1119721.1"/>
    </source>
</evidence>
<organism evidence="1 2">
    <name type="scientific">Puccinia graminis f. sp. tritici</name>
    <dbReference type="NCBI Taxonomy" id="56615"/>
    <lineage>
        <taxon>Eukaryota</taxon>
        <taxon>Fungi</taxon>
        <taxon>Dikarya</taxon>
        <taxon>Basidiomycota</taxon>
        <taxon>Pucciniomycotina</taxon>
        <taxon>Pucciniomycetes</taxon>
        <taxon>Pucciniales</taxon>
        <taxon>Pucciniaceae</taxon>
        <taxon>Puccinia</taxon>
    </lineage>
</organism>
<dbReference type="AlphaFoldDB" id="A0A5B0R296"/>
<protein>
    <submittedName>
        <fullName evidence="1">Uncharacterized protein</fullName>
    </submittedName>
</protein>
<dbReference type="Proteomes" id="UP000324748">
    <property type="component" value="Unassembled WGS sequence"/>
</dbReference>
<keyword evidence="2" id="KW-1185">Reference proteome</keyword>
<dbReference type="EMBL" id="VSWC01000001">
    <property type="protein sequence ID" value="KAA1119721.1"/>
    <property type="molecule type" value="Genomic_DNA"/>
</dbReference>
<reference evidence="1 2" key="1">
    <citation type="submission" date="2019-05" db="EMBL/GenBank/DDBJ databases">
        <title>Emergence of the Ug99 lineage of the wheat stem rust pathogen through somatic hybridization.</title>
        <authorList>
            <person name="Li F."/>
            <person name="Upadhyaya N.M."/>
            <person name="Sperschneider J."/>
            <person name="Matny O."/>
            <person name="Nguyen-Phuc H."/>
            <person name="Mago R."/>
            <person name="Raley C."/>
            <person name="Miller M.E."/>
            <person name="Silverstein K.A.T."/>
            <person name="Henningsen E."/>
            <person name="Hirsch C.D."/>
            <person name="Visser B."/>
            <person name="Pretorius Z.A."/>
            <person name="Steffenson B.J."/>
            <person name="Schwessinger B."/>
            <person name="Dodds P.N."/>
            <person name="Figueroa M."/>
        </authorList>
    </citation>
    <scope>NUCLEOTIDE SEQUENCE [LARGE SCALE GENOMIC DNA]</scope>
    <source>
        <strain evidence="1">21-0</strain>
    </source>
</reference>
<comment type="caution">
    <text evidence="1">The sequence shown here is derived from an EMBL/GenBank/DDBJ whole genome shotgun (WGS) entry which is preliminary data.</text>
</comment>
<evidence type="ECO:0000313" key="2">
    <source>
        <dbReference type="Proteomes" id="UP000324748"/>
    </source>
</evidence>